<feature type="transmembrane region" description="Helical" evidence="8">
    <location>
        <begin position="274"/>
        <end position="297"/>
    </location>
</feature>
<name>A0A931AWH0_9ACTN</name>
<dbReference type="Gene3D" id="1.20.1720.10">
    <property type="entry name" value="Multidrug resistance protein D"/>
    <property type="match status" value="1"/>
</dbReference>
<feature type="transmembrane region" description="Helical" evidence="8">
    <location>
        <begin position="312"/>
        <end position="330"/>
    </location>
</feature>
<evidence type="ECO:0000256" key="4">
    <source>
        <dbReference type="ARBA" id="ARBA00022692"/>
    </source>
</evidence>
<dbReference type="NCBIfam" id="TIGR00711">
    <property type="entry name" value="efflux_EmrB"/>
    <property type="match status" value="1"/>
</dbReference>
<dbReference type="PANTHER" id="PTHR42718">
    <property type="entry name" value="MAJOR FACILITATOR SUPERFAMILY MULTIDRUG TRANSPORTER MFSC"/>
    <property type="match status" value="1"/>
</dbReference>
<sequence length="491" mass="50393">MTDTVDAQSQGVGRGVVVWAIVVTGLAGFMAMLDNLVVITALPTIGRHLGGGIDKLEWTVNAYTLSFAVLQMLGASAGDRFGRRKMFMGGLVLFTVASAAAASTTGINALIAARAIQGVGAAIVMPLTLTLLTAHVPAKFRGVALGAWGAVNGLAVATGPLIGGAIVEHMSWQWIFWANVPIGILLVPLAGWRLKESRGPSARLDVVGTVLVSLGLFGAVYGIIRGHDDGWTSTGILASLVGGAVLVLAFVLWELRVKEPMLPMRMFANRSFTGVNVASLLMALGMFGAIFLLTQFFQNIEGFDALGAGVRMLPWTGMPILVAPIAGILSDKIGGRPIVIVGLFFQALGLAWFALITKAGVSYGEQIPALVLGGVGMALFYAPIAHVLMDTVRTEEQGVASGANNALREFGGALGVAVLTSVFTAEGSTQTAKSFVAGMVPALWVGAAAVALGGAAMFLVRGRAKASAAAAGTSDTPAARAAEPDAVAAVG</sequence>
<evidence type="ECO:0000259" key="9">
    <source>
        <dbReference type="PROSITE" id="PS50850"/>
    </source>
</evidence>
<evidence type="ECO:0000313" key="10">
    <source>
        <dbReference type="EMBL" id="MBF9066749.1"/>
    </source>
</evidence>
<dbReference type="RefSeq" id="WP_196191936.1">
    <property type="nucleotide sequence ID" value="NZ_JADPRT010000001.1"/>
</dbReference>
<evidence type="ECO:0000256" key="5">
    <source>
        <dbReference type="ARBA" id="ARBA00022989"/>
    </source>
</evidence>
<organism evidence="10 11">
    <name type="scientific">Streptacidiphilus fuscans</name>
    <dbReference type="NCBI Taxonomy" id="2789292"/>
    <lineage>
        <taxon>Bacteria</taxon>
        <taxon>Bacillati</taxon>
        <taxon>Actinomycetota</taxon>
        <taxon>Actinomycetes</taxon>
        <taxon>Kitasatosporales</taxon>
        <taxon>Streptomycetaceae</taxon>
        <taxon>Streptacidiphilus</taxon>
    </lineage>
</organism>
<keyword evidence="7" id="KW-0046">Antibiotic resistance</keyword>
<feature type="transmembrane region" description="Helical" evidence="8">
    <location>
        <begin position="119"/>
        <end position="138"/>
    </location>
</feature>
<feature type="transmembrane region" description="Helical" evidence="8">
    <location>
        <begin position="90"/>
        <end position="113"/>
    </location>
</feature>
<dbReference type="GO" id="GO:0022857">
    <property type="term" value="F:transmembrane transporter activity"/>
    <property type="evidence" value="ECO:0007669"/>
    <property type="project" value="InterPro"/>
</dbReference>
<feature type="transmembrane region" description="Helical" evidence="8">
    <location>
        <begin position="204"/>
        <end position="224"/>
    </location>
</feature>
<dbReference type="SUPFAM" id="SSF103473">
    <property type="entry name" value="MFS general substrate transporter"/>
    <property type="match status" value="1"/>
</dbReference>
<feature type="transmembrane region" description="Helical" evidence="8">
    <location>
        <begin position="145"/>
        <end position="166"/>
    </location>
</feature>
<evidence type="ECO:0000256" key="6">
    <source>
        <dbReference type="ARBA" id="ARBA00023136"/>
    </source>
</evidence>
<keyword evidence="5 8" id="KW-1133">Transmembrane helix</keyword>
<feature type="transmembrane region" description="Helical" evidence="8">
    <location>
        <begin position="367"/>
        <end position="389"/>
    </location>
</feature>
<evidence type="ECO:0000256" key="1">
    <source>
        <dbReference type="ARBA" id="ARBA00004651"/>
    </source>
</evidence>
<feature type="transmembrane region" description="Helical" evidence="8">
    <location>
        <begin position="410"/>
        <end position="429"/>
    </location>
</feature>
<keyword evidence="11" id="KW-1185">Reference proteome</keyword>
<keyword evidence="2" id="KW-0813">Transport</keyword>
<reference evidence="10" key="1">
    <citation type="submission" date="2020-11" db="EMBL/GenBank/DDBJ databases">
        <title>Isolation and identification of active actinomycetes.</title>
        <authorList>
            <person name="Yu B."/>
        </authorList>
    </citation>
    <scope>NUCLEOTIDE SEQUENCE</scope>
    <source>
        <strain evidence="10">NEAU-YB345</strain>
    </source>
</reference>
<dbReference type="InterPro" id="IPR011701">
    <property type="entry name" value="MFS"/>
</dbReference>
<dbReference type="GO" id="GO:0005886">
    <property type="term" value="C:plasma membrane"/>
    <property type="evidence" value="ECO:0007669"/>
    <property type="project" value="UniProtKB-SubCell"/>
</dbReference>
<dbReference type="Gene3D" id="1.20.1250.20">
    <property type="entry name" value="MFS general substrate transporter like domains"/>
    <property type="match status" value="1"/>
</dbReference>
<feature type="transmembrane region" description="Helical" evidence="8">
    <location>
        <begin position="16"/>
        <end position="38"/>
    </location>
</feature>
<proteinExistence type="predicted"/>
<dbReference type="Proteomes" id="UP000657385">
    <property type="component" value="Unassembled WGS sequence"/>
</dbReference>
<gene>
    <name evidence="10" type="ORF">I2501_01685</name>
</gene>
<accession>A0A931AWH0</accession>
<dbReference type="PRINTS" id="PR01036">
    <property type="entry name" value="TCRTETB"/>
</dbReference>
<keyword evidence="6 8" id="KW-0472">Membrane</keyword>
<comment type="subcellular location">
    <subcellularLocation>
        <location evidence="1">Cell membrane</location>
        <topology evidence="1">Multi-pass membrane protein</topology>
    </subcellularLocation>
</comment>
<feature type="transmembrane region" description="Helical" evidence="8">
    <location>
        <begin position="230"/>
        <end position="253"/>
    </location>
</feature>
<protein>
    <submittedName>
        <fullName evidence="10">DHA2 family efflux MFS transporter permease subunit</fullName>
    </submittedName>
</protein>
<evidence type="ECO:0000313" key="11">
    <source>
        <dbReference type="Proteomes" id="UP000657385"/>
    </source>
</evidence>
<keyword evidence="3" id="KW-1003">Cell membrane</keyword>
<dbReference type="CDD" id="cd17321">
    <property type="entry name" value="MFS_MMR_MDR_like"/>
    <property type="match status" value="1"/>
</dbReference>
<feature type="transmembrane region" description="Helical" evidence="8">
    <location>
        <begin position="435"/>
        <end position="460"/>
    </location>
</feature>
<dbReference type="PANTHER" id="PTHR42718:SF42">
    <property type="entry name" value="EXPORT PROTEIN"/>
    <property type="match status" value="1"/>
</dbReference>
<dbReference type="InterPro" id="IPR020846">
    <property type="entry name" value="MFS_dom"/>
</dbReference>
<dbReference type="GO" id="GO:0046677">
    <property type="term" value="P:response to antibiotic"/>
    <property type="evidence" value="ECO:0007669"/>
    <property type="project" value="UniProtKB-KW"/>
</dbReference>
<dbReference type="InterPro" id="IPR036259">
    <property type="entry name" value="MFS_trans_sf"/>
</dbReference>
<dbReference type="EMBL" id="JADPRT010000001">
    <property type="protein sequence ID" value="MBF9066749.1"/>
    <property type="molecule type" value="Genomic_DNA"/>
</dbReference>
<evidence type="ECO:0000256" key="8">
    <source>
        <dbReference type="SAM" id="Phobius"/>
    </source>
</evidence>
<dbReference type="Pfam" id="PF07690">
    <property type="entry name" value="MFS_1"/>
    <property type="match status" value="1"/>
</dbReference>
<feature type="transmembrane region" description="Helical" evidence="8">
    <location>
        <begin position="337"/>
        <end position="355"/>
    </location>
</feature>
<comment type="caution">
    <text evidence="10">The sequence shown here is derived from an EMBL/GenBank/DDBJ whole genome shotgun (WGS) entry which is preliminary data.</text>
</comment>
<evidence type="ECO:0000256" key="2">
    <source>
        <dbReference type="ARBA" id="ARBA00022448"/>
    </source>
</evidence>
<dbReference type="AlphaFoldDB" id="A0A931AWH0"/>
<dbReference type="PROSITE" id="PS50850">
    <property type="entry name" value="MFS"/>
    <property type="match status" value="1"/>
</dbReference>
<keyword evidence="4 8" id="KW-0812">Transmembrane</keyword>
<dbReference type="InterPro" id="IPR004638">
    <property type="entry name" value="EmrB-like"/>
</dbReference>
<feature type="transmembrane region" description="Helical" evidence="8">
    <location>
        <begin position="172"/>
        <end position="192"/>
    </location>
</feature>
<evidence type="ECO:0000256" key="7">
    <source>
        <dbReference type="ARBA" id="ARBA00023251"/>
    </source>
</evidence>
<evidence type="ECO:0000256" key="3">
    <source>
        <dbReference type="ARBA" id="ARBA00022475"/>
    </source>
</evidence>
<feature type="domain" description="Major facilitator superfamily (MFS) profile" evidence="9">
    <location>
        <begin position="20"/>
        <end position="465"/>
    </location>
</feature>